<evidence type="ECO:0000313" key="8">
    <source>
        <dbReference type="Proteomes" id="UP000000267"/>
    </source>
</evidence>
<dbReference type="GO" id="GO:0031491">
    <property type="term" value="F:nucleosome binding"/>
    <property type="evidence" value="ECO:0007669"/>
    <property type="project" value="EnsemblFungi"/>
</dbReference>
<dbReference type="RefSeq" id="XP_001642723.1">
    <property type="nucleotide sequence ID" value="XM_001642673.1"/>
</dbReference>
<dbReference type="STRING" id="436907.A7TS88"/>
<dbReference type="Proteomes" id="UP000000267">
    <property type="component" value="Unassembled WGS sequence"/>
</dbReference>
<keyword evidence="2 4" id="KW-0863">Zinc-finger</keyword>
<protein>
    <recommendedName>
        <fullName evidence="6">HIT-type domain-containing protein</fullName>
    </recommendedName>
</protein>
<reference evidence="7 8" key="1">
    <citation type="journal article" date="2007" name="Proc. Natl. Acad. Sci. U.S.A.">
        <title>Independent sorting-out of thousands of duplicated gene pairs in two yeast species descended from a whole-genome duplication.</title>
        <authorList>
            <person name="Scannell D.R."/>
            <person name="Frank A.C."/>
            <person name="Conant G.C."/>
            <person name="Byrne K.P."/>
            <person name="Woolfit M."/>
            <person name="Wolfe K.H."/>
        </authorList>
    </citation>
    <scope>NUCLEOTIDE SEQUENCE [LARGE SCALE GENOMIC DNA]</scope>
    <source>
        <strain evidence="8">ATCC 22028 / DSM 70294 / BCRC 21397 / CBS 2163 / NBRC 10782 / NRRL Y-8283 / UCD 57-17</strain>
    </source>
</reference>
<feature type="domain" description="HIT-type" evidence="6">
    <location>
        <begin position="218"/>
        <end position="251"/>
    </location>
</feature>
<dbReference type="OMA" id="RFMELDT"/>
<feature type="region of interest" description="Disordered" evidence="5">
    <location>
        <begin position="26"/>
        <end position="45"/>
    </location>
</feature>
<dbReference type="PROSITE" id="PS51083">
    <property type="entry name" value="ZF_HIT"/>
    <property type="match status" value="1"/>
</dbReference>
<evidence type="ECO:0000256" key="4">
    <source>
        <dbReference type="PROSITE-ProRule" id="PRU00453"/>
    </source>
</evidence>
<dbReference type="GO" id="GO:0000812">
    <property type="term" value="C:Swr1 complex"/>
    <property type="evidence" value="ECO:0007669"/>
    <property type="project" value="EnsemblFungi"/>
</dbReference>
<accession>A7TS88</accession>
<dbReference type="KEGG" id="vpo:Kpol_363p5"/>
<keyword evidence="3" id="KW-0862">Zinc</keyword>
<evidence type="ECO:0000256" key="2">
    <source>
        <dbReference type="ARBA" id="ARBA00022771"/>
    </source>
</evidence>
<dbReference type="GO" id="GO:0008270">
    <property type="term" value="F:zinc ion binding"/>
    <property type="evidence" value="ECO:0007669"/>
    <property type="project" value="UniProtKB-UniRule"/>
</dbReference>
<dbReference type="OrthoDB" id="74807at2759"/>
<gene>
    <name evidence="7" type="ORF">Kpol_363p5</name>
</gene>
<evidence type="ECO:0000259" key="6">
    <source>
        <dbReference type="PROSITE" id="PS51083"/>
    </source>
</evidence>
<organism evidence="8">
    <name type="scientific">Vanderwaltozyma polyspora (strain ATCC 22028 / DSM 70294 / BCRC 21397 / CBS 2163 / NBRC 10782 / NRRL Y-8283 / UCD 57-17)</name>
    <name type="common">Kluyveromyces polysporus</name>
    <dbReference type="NCBI Taxonomy" id="436907"/>
    <lineage>
        <taxon>Eukaryota</taxon>
        <taxon>Fungi</taxon>
        <taxon>Dikarya</taxon>
        <taxon>Ascomycota</taxon>
        <taxon>Saccharomycotina</taxon>
        <taxon>Saccharomycetes</taxon>
        <taxon>Saccharomycetales</taxon>
        <taxon>Saccharomycetaceae</taxon>
        <taxon>Vanderwaltozyma</taxon>
    </lineage>
</organism>
<dbReference type="InParanoid" id="A7TS88"/>
<sequence length="256" mass="28552">MSIPPLVEEINWRTYNPNVYFTSIDGPSTRSNRVSKKTANASASRSTKRVNYSLADLEARLYTASNENEDGKDNDQTSSNSGMLAEKYTEAQIIQSKKRFMELDTENFSEQSEVPGLLSSLTGISKDNIESSSGGGSNIRHKNKFDIPKNLDLSYRSTKPTSTKRKNTNRIVALKKILTSRRTFQSYADTLDKVNKQIIFNNVYNKKFLKVLPLIIICSVCGGTNGISGCVSCGDKLCSVGCFKLHNDTRCSHTYR</sequence>
<dbReference type="HOGENOM" id="CLU_099156_0_0_1"/>
<evidence type="ECO:0000256" key="5">
    <source>
        <dbReference type="SAM" id="MobiDB-lite"/>
    </source>
</evidence>
<feature type="region of interest" description="Disordered" evidence="5">
    <location>
        <begin position="63"/>
        <end position="85"/>
    </location>
</feature>
<dbReference type="EMBL" id="DS480502">
    <property type="protein sequence ID" value="EDO14865.1"/>
    <property type="molecule type" value="Genomic_DNA"/>
</dbReference>
<dbReference type="GeneID" id="5542896"/>
<dbReference type="FunCoup" id="A7TS88">
    <property type="interactions" value="122"/>
</dbReference>
<dbReference type="PANTHER" id="PTHR13093">
    <property type="entry name" value="ZINC FINGER HIT DOMAIN CONTAINING PROTEIN 1"/>
    <property type="match status" value="1"/>
</dbReference>
<name>A7TS88_VANPO</name>
<dbReference type="InterPro" id="IPR039723">
    <property type="entry name" value="Vps71/ZNHIT1"/>
</dbReference>
<evidence type="ECO:0000256" key="1">
    <source>
        <dbReference type="ARBA" id="ARBA00022723"/>
    </source>
</evidence>
<dbReference type="PhylomeDB" id="A7TS88"/>
<evidence type="ECO:0000313" key="7">
    <source>
        <dbReference type="EMBL" id="EDO14865.1"/>
    </source>
</evidence>
<dbReference type="CDD" id="cd21437">
    <property type="entry name" value="zf-HIT_ZNHIT1_like"/>
    <property type="match status" value="1"/>
</dbReference>
<proteinExistence type="predicted"/>
<dbReference type="AlphaFoldDB" id="A7TS88"/>
<dbReference type="GO" id="GO:0006338">
    <property type="term" value="P:chromatin remodeling"/>
    <property type="evidence" value="ECO:0007669"/>
    <property type="project" value="EnsemblFungi"/>
</dbReference>
<keyword evidence="8" id="KW-1185">Reference proteome</keyword>
<dbReference type="InterPro" id="IPR007529">
    <property type="entry name" value="Znf_HIT"/>
</dbReference>
<keyword evidence="1" id="KW-0479">Metal-binding</keyword>
<dbReference type="eggNOG" id="KOG3362">
    <property type="taxonomic scope" value="Eukaryota"/>
</dbReference>
<evidence type="ECO:0000256" key="3">
    <source>
        <dbReference type="ARBA" id="ARBA00022833"/>
    </source>
</evidence>